<dbReference type="InterPro" id="IPR011990">
    <property type="entry name" value="TPR-like_helical_dom_sf"/>
</dbReference>
<reference evidence="2 3" key="1">
    <citation type="submission" date="2020-08" db="EMBL/GenBank/DDBJ databases">
        <title>Novel species isolated from subtropical streams in China.</title>
        <authorList>
            <person name="Lu H."/>
        </authorList>
    </citation>
    <scope>NUCLEOTIDE SEQUENCE [LARGE SCALE GENOMIC DNA]</scope>
    <source>
        <strain evidence="2 3">CY18W</strain>
    </source>
</reference>
<comment type="caution">
    <text evidence="2">The sequence shown here is derived from an EMBL/GenBank/DDBJ whole genome shotgun (WGS) entry which is preliminary data.</text>
</comment>
<dbReference type="SUPFAM" id="SSF48452">
    <property type="entry name" value="TPR-like"/>
    <property type="match status" value="1"/>
</dbReference>
<sequence>MFAFNFTAKNDSQTQVTDRVVAATYEEALATLQKAGYTDINMISNAATAINLNDDNSRNRLELTAAEVQQLQRQPRLLMQLAMLFARNVSWWGPLLVWWAIGAAMYGFTSTAALIPAALLALHILGFIWSKVPMILYNRTLEASAWHRWTEAERIMRALARWKSWFKIAIPEHEIIFRLATAEAGQGRLADGLKRAAVLKHDASLKPGFYESKLSSLYFAARDFQQVALVQHTSRKLNPGVAPTIDLATTLARRLNNFKAAELLLADIDNANLSQLERLFFFSCQGVISLNTGRPELAITQLSEAYEITAAYASMPLMQVNVTEIRTHLALALCACGRQVEANPHALAVHTMLLAWQDTAMLQRLKDALRG</sequence>
<keyword evidence="1" id="KW-0472">Membrane</keyword>
<dbReference type="Proteomes" id="UP000650424">
    <property type="component" value="Unassembled WGS sequence"/>
</dbReference>
<evidence type="ECO:0000313" key="2">
    <source>
        <dbReference type="EMBL" id="MBC3920390.1"/>
    </source>
</evidence>
<dbReference type="EMBL" id="JACOGF010000015">
    <property type="protein sequence ID" value="MBC3920390.1"/>
    <property type="molecule type" value="Genomic_DNA"/>
</dbReference>
<evidence type="ECO:0008006" key="4">
    <source>
        <dbReference type="Google" id="ProtNLM"/>
    </source>
</evidence>
<accession>A0ABR6ZX08</accession>
<name>A0ABR6ZX08_9BURK</name>
<protein>
    <recommendedName>
        <fullName evidence="4">Tetratricopeptide repeat protein</fullName>
    </recommendedName>
</protein>
<evidence type="ECO:0000256" key="1">
    <source>
        <dbReference type="SAM" id="Phobius"/>
    </source>
</evidence>
<organism evidence="2 3">
    <name type="scientific">Undibacterium hunanense</name>
    <dbReference type="NCBI Taxonomy" id="2762292"/>
    <lineage>
        <taxon>Bacteria</taxon>
        <taxon>Pseudomonadati</taxon>
        <taxon>Pseudomonadota</taxon>
        <taxon>Betaproteobacteria</taxon>
        <taxon>Burkholderiales</taxon>
        <taxon>Oxalobacteraceae</taxon>
        <taxon>Undibacterium</taxon>
    </lineage>
</organism>
<proteinExistence type="predicted"/>
<dbReference type="RefSeq" id="WP_186949887.1">
    <property type="nucleotide sequence ID" value="NZ_JACOGF010000015.1"/>
</dbReference>
<gene>
    <name evidence="2" type="ORF">H8L32_23200</name>
</gene>
<keyword evidence="3" id="KW-1185">Reference proteome</keyword>
<keyword evidence="1" id="KW-0812">Transmembrane</keyword>
<keyword evidence="1" id="KW-1133">Transmembrane helix</keyword>
<feature type="transmembrane region" description="Helical" evidence="1">
    <location>
        <begin position="107"/>
        <end position="129"/>
    </location>
</feature>
<feature type="transmembrane region" description="Helical" evidence="1">
    <location>
        <begin position="81"/>
        <end position="101"/>
    </location>
</feature>
<evidence type="ECO:0000313" key="3">
    <source>
        <dbReference type="Proteomes" id="UP000650424"/>
    </source>
</evidence>